<protein>
    <submittedName>
        <fullName evidence="1">DUF3352 domain-containing protein</fullName>
    </submittedName>
</protein>
<evidence type="ECO:0000313" key="1">
    <source>
        <dbReference type="EMBL" id="MBD2187812.1"/>
    </source>
</evidence>
<dbReference type="Proteomes" id="UP000642094">
    <property type="component" value="Unassembled WGS sequence"/>
</dbReference>
<organism evidence="1 2">
    <name type="scientific">Pseudanabaena mucicola FACHB-723</name>
    <dbReference type="NCBI Taxonomy" id="2692860"/>
    <lineage>
        <taxon>Bacteria</taxon>
        <taxon>Bacillati</taxon>
        <taxon>Cyanobacteriota</taxon>
        <taxon>Cyanophyceae</taxon>
        <taxon>Pseudanabaenales</taxon>
        <taxon>Pseudanabaenaceae</taxon>
        <taxon>Pseudanabaena</taxon>
    </lineage>
</organism>
<sequence length="542" mass="59106">MKIKPVFVGIALLGALLLLLSLSSVGKVLGANPRDVLSGVKTAPLATKFLPQSSPMFVSFLVNPEKLGLFTQLAAQTNDRNEVRHELAELKRQLQQNWLLNYEADIQPWLDQEITLAITDADLDHQSANGLQTGYLIAFAAKDVDLAQSSMEAFWQRLAVGGSDLGFEQYQGLSILSTEFKDGKPAIAGTTLGNFVIFANDSRVLRSAIDTFKEPRFAIANLDTYQSRLSKLNKGKIAIAYTKLPQSILLTSFNVEKSGLRAKSILTSTKQGENLGDSVVTEKRNFSQKNYIKLASTIPAGSSVILGSDLGQTWQSIKGLLTHEGLDKVLPISIDSSDLAWAQNEFVIAILPQPNSEQLDWLLVSKVIDEQSTKTAIAELDRLARTKLTVGEIGTTTQPLTVWTKLSAANSSVSGNVVAVHTKTKDYVYLSNSLTVLESALTLKNNQSIAATKSFKNALAKLPKEQQTYAYIAKNLINRLNLRGLQTSLFNIPTISGLTQIFIDSPLSNIFKHSELISFAGNIANSSSEIATQDSEFLVTLK</sequence>
<comment type="caution">
    <text evidence="1">The sequence shown here is derived from an EMBL/GenBank/DDBJ whole genome shotgun (WGS) entry which is preliminary data.</text>
</comment>
<evidence type="ECO:0000313" key="2">
    <source>
        <dbReference type="Proteomes" id="UP000642094"/>
    </source>
</evidence>
<dbReference type="Pfam" id="PF11832">
    <property type="entry name" value="DUF3352"/>
    <property type="match status" value="1"/>
</dbReference>
<name>A0ABR7ZW85_9CYAN</name>
<dbReference type="EMBL" id="JACJQB010000008">
    <property type="protein sequence ID" value="MBD2187812.1"/>
    <property type="molecule type" value="Genomic_DNA"/>
</dbReference>
<keyword evidence="2" id="KW-1185">Reference proteome</keyword>
<dbReference type="InterPro" id="IPR021787">
    <property type="entry name" value="DUF3352"/>
</dbReference>
<dbReference type="RefSeq" id="WP_190402678.1">
    <property type="nucleotide sequence ID" value="NZ_JACJQB010000008.1"/>
</dbReference>
<proteinExistence type="predicted"/>
<accession>A0ABR7ZW85</accession>
<reference evidence="1 2" key="1">
    <citation type="journal article" date="2020" name="ISME J.">
        <title>Comparative genomics reveals insights into cyanobacterial evolution and habitat adaptation.</title>
        <authorList>
            <person name="Chen M.Y."/>
            <person name="Teng W.K."/>
            <person name="Zhao L."/>
            <person name="Hu C.X."/>
            <person name="Zhou Y.K."/>
            <person name="Han B.P."/>
            <person name="Song L.R."/>
            <person name="Shu W.S."/>
        </authorList>
    </citation>
    <scope>NUCLEOTIDE SEQUENCE [LARGE SCALE GENOMIC DNA]</scope>
    <source>
        <strain evidence="1 2">FACHB-723</strain>
    </source>
</reference>
<gene>
    <name evidence="1" type="ORF">H6F41_06610</name>
</gene>